<dbReference type="InterPro" id="IPR001977">
    <property type="entry name" value="Depp_CoAkinase"/>
</dbReference>
<dbReference type="PANTHER" id="PTHR10695">
    <property type="entry name" value="DEPHOSPHO-COA KINASE-RELATED"/>
    <property type="match status" value="1"/>
</dbReference>
<dbReference type="Pfam" id="PF01121">
    <property type="entry name" value="CoaE"/>
    <property type="match status" value="1"/>
</dbReference>
<comment type="function">
    <text evidence="5">Catalyzes the phosphorylation of the 3'-hydroxyl group of dephosphocoenzyme A to form coenzyme A.</text>
</comment>
<dbReference type="NCBIfam" id="TIGR00152">
    <property type="entry name" value="dephospho-CoA kinase"/>
    <property type="match status" value="1"/>
</dbReference>
<evidence type="ECO:0000313" key="8">
    <source>
        <dbReference type="Proteomes" id="UP001597511"/>
    </source>
</evidence>
<comment type="catalytic activity">
    <reaction evidence="5">
        <text>3'-dephospho-CoA + ATP = ADP + CoA + H(+)</text>
        <dbReference type="Rhea" id="RHEA:18245"/>
        <dbReference type="ChEBI" id="CHEBI:15378"/>
        <dbReference type="ChEBI" id="CHEBI:30616"/>
        <dbReference type="ChEBI" id="CHEBI:57287"/>
        <dbReference type="ChEBI" id="CHEBI:57328"/>
        <dbReference type="ChEBI" id="CHEBI:456216"/>
        <dbReference type="EC" id="2.7.1.24"/>
    </reaction>
</comment>
<dbReference type="EMBL" id="JBHUOZ010000003">
    <property type="protein sequence ID" value="MFD2920615.1"/>
    <property type="molecule type" value="Genomic_DNA"/>
</dbReference>
<evidence type="ECO:0000256" key="2">
    <source>
        <dbReference type="ARBA" id="ARBA00022741"/>
    </source>
</evidence>
<evidence type="ECO:0000256" key="6">
    <source>
        <dbReference type="NCBIfam" id="TIGR00152"/>
    </source>
</evidence>
<dbReference type="PROSITE" id="PS51219">
    <property type="entry name" value="DPCK"/>
    <property type="match status" value="1"/>
</dbReference>
<comment type="similarity">
    <text evidence="1 5">Belongs to the CoaE family.</text>
</comment>
<name>A0ABW6A871_9BACT</name>
<keyword evidence="4 5" id="KW-0173">Coenzyme A biosynthesis</keyword>
<gene>
    <name evidence="5 7" type="primary">coaE</name>
    <name evidence="7" type="ORF">ACFS6H_12885</name>
</gene>
<reference evidence="8" key="1">
    <citation type="journal article" date="2019" name="Int. J. Syst. Evol. Microbiol.">
        <title>The Global Catalogue of Microorganisms (GCM) 10K type strain sequencing project: providing services to taxonomists for standard genome sequencing and annotation.</title>
        <authorList>
            <consortium name="The Broad Institute Genomics Platform"/>
            <consortium name="The Broad Institute Genome Sequencing Center for Infectious Disease"/>
            <person name="Wu L."/>
            <person name="Ma J."/>
        </authorList>
    </citation>
    <scope>NUCLEOTIDE SEQUENCE [LARGE SCALE GENOMIC DNA]</scope>
    <source>
        <strain evidence="8">KCTC 23299</strain>
    </source>
</reference>
<dbReference type="Proteomes" id="UP001597511">
    <property type="component" value="Unassembled WGS sequence"/>
</dbReference>
<dbReference type="Gene3D" id="3.40.50.300">
    <property type="entry name" value="P-loop containing nucleotide triphosphate hydrolases"/>
    <property type="match status" value="1"/>
</dbReference>
<keyword evidence="2 5" id="KW-0547">Nucleotide-binding</keyword>
<protein>
    <recommendedName>
        <fullName evidence="5 6">Dephospho-CoA kinase</fullName>
        <ecNumber evidence="5 6">2.7.1.24</ecNumber>
    </recommendedName>
    <alternativeName>
        <fullName evidence="5">Dephosphocoenzyme A kinase</fullName>
    </alternativeName>
</protein>
<comment type="subcellular location">
    <subcellularLocation>
        <location evidence="5">Cytoplasm</location>
    </subcellularLocation>
</comment>
<proteinExistence type="inferred from homology"/>
<dbReference type="RefSeq" id="WP_386099313.1">
    <property type="nucleotide sequence ID" value="NZ_JBHUOZ010000003.1"/>
</dbReference>
<keyword evidence="5 7" id="KW-0418">Kinase</keyword>
<dbReference type="InterPro" id="IPR027417">
    <property type="entry name" value="P-loop_NTPase"/>
</dbReference>
<evidence type="ECO:0000256" key="3">
    <source>
        <dbReference type="ARBA" id="ARBA00022840"/>
    </source>
</evidence>
<accession>A0ABW6A871</accession>
<evidence type="ECO:0000256" key="1">
    <source>
        <dbReference type="ARBA" id="ARBA00009018"/>
    </source>
</evidence>
<keyword evidence="3 5" id="KW-0067">ATP-binding</keyword>
<keyword evidence="5" id="KW-0963">Cytoplasm</keyword>
<comment type="caution">
    <text evidence="7">The sequence shown here is derived from an EMBL/GenBank/DDBJ whole genome shotgun (WGS) entry which is preliminary data.</text>
</comment>
<evidence type="ECO:0000256" key="5">
    <source>
        <dbReference type="HAMAP-Rule" id="MF_00376"/>
    </source>
</evidence>
<comment type="pathway">
    <text evidence="5">Cofactor biosynthesis; coenzyme A biosynthesis; CoA from (R)-pantothenate: step 5/5.</text>
</comment>
<dbReference type="CDD" id="cd02022">
    <property type="entry name" value="DPCK"/>
    <property type="match status" value="1"/>
</dbReference>
<dbReference type="SUPFAM" id="SSF52540">
    <property type="entry name" value="P-loop containing nucleoside triphosphate hydrolases"/>
    <property type="match status" value="1"/>
</dbReference>
<evidence type="ECO:0000313" key="7">
    <source>
        <dbReference type="EMBL" id="MFD2920615.1"/>
    </source>
</evidence>
<keyword evidence="8" id="KW-1185">Reference proteome</keyword>
<organism evidence="7 8">
    <name type="scientific">Terrimonas rubra</name>
    <dbReference type="NCBI Taxonomy" id="1035890"/>
    <lineage>
        <taxon>Bacteria</taxon>
        <taxon>Pseudomonadati</taxon>
        <taxon>Bacteroidota</taxon>
        <taxon>Chitinophagia</taxon>
        <taxon>Chitinophagales</taxon>
        <taxon>Chitinophagaceae</taxon>
        <taxon>Terrimonas</taxon>
    </lineage>
</organism>
<dbReference type="HAMAP" id="MF_00376">
    <property type="entry name" value="Dephospho_CoA_kinase"/>
    <property type="match status" value="1"/>
</dbReference>
<sequence length="199" mass="22209">MLKVGITGGIGTGKTVVARIFETLGVPVYYADTAAKTIINTNPEVKQHIIAQFGPESYIQGKLNTPYISGIVFKDSDKLQALNSITHPVVIQHARDWLLRQESSYALKEAALLFESGSYKELDIIIGVASPFETRVERVMERDNISREAVLQKMGKQMDEEEKIAKCDYVIYNDEKQMVIPQVLALNKILQQKAANPPT</sequence>
<keyword evidence="5 7" id="KW-0808">Transferase</keyword>
<dbReference type="GO" id="GO:0004140">
    <property type="term" value="F:dephospho-CoA kinase activity"/>
    <property type="evidence" value="ECO:0007669"/>
    <property type="project" value="UniProtKB-EC"/>
</dbReference>
<evidence type="ECO:0000256" key="4">
    <source>
        <dbReference type="ARBA" id="ARBA00022993"/>
    </source>
</evidence>
<dbReference type="PANTHER" id="PTHR10695:SF46">
    <property type="entry name" value="BIFUNCTIONAL COENZYME A SYNTHASE-RELATED"/>
    <property type="match status" value="1"/>
</dbReference>
<dbReference type="EC" id="2.7.1.24" evidence="5 6"/>
<feature type="binding site" evidence="5">
    <location>
        <begin position="11"/>
        <end position="16"/>
    </location>
    <ligand>
        <name>ATP</name>
        <dbReference type="ChEBI" id="CHEBI:30616"/>
    </ligand>
</feature>